<keyword evidence="7" id="KW-0256">Endoplasmic reticulum</keyword>
<gene>
    <name evidence="19" type="primary">LOC106810549</name>
</gene>
<keyword evidence="18" id="KW-1185">Reference proteome</keyword>
<keyword evidence="6 12" id="KW-0732">Signal</keyword>
<dbReference type="SUPFAM" id="SSF53448">
    <property type="entry name" value="Nucleotide-diphospho-sugar transferases"/>
    <property type="match status" value="1"/>
</dbReference>
<evidence type="ECO:0000256" key="8">
    <source>
        <dbReference type="ARBA" id="ARBA00023180"/>
    </source>
</evidence>
<feature type="domain" description="UGGT thioredoxin-like" evidence="14">
    <location>
        <begin position="300"/>
        <end position="432"/>
    </location>
</feature>
<dbReference type="InterPro" id="IPR040525">
    <property type="entry name" value="UGGT_TRXL_4"/>
</dbReference>
<evidence type="ECO:0000256" key="7">
    <source>
        <dbReference type="ARBA" id="ARBA00022824"/>
    </source>
</evidence>
<dbReference type="PANTHER" id="PTHR11226:SF0">
    <property type="entry name" value="UDP-GLUCOSE:GLYCOPROTEIN GLUCOSYLTRANSFERASE"/>
    <property type="match status" value="1"/>
</dbReference>
<evidence type="ECO:0000256" key="6">
    <source>
        <dbReference type="ARBA" id="ARBA00022729"/>
    </source>
</evidence>
<evidence type="ECO:0000313" key="19">
    <source>
        <dbReference type="RefSeq" id="XP_014669413.1"/>
    </source>
</evidence>
<evidence type="ECO:0000256" key="5">
    <source>
        <dbReference type="ARBA" id="ARBA00022679"/>
    </source>
</evidence>
<feature type="domain" description="UGGT thioredoxin-like" evidence="13">
    <location>
        <begin position="47"/>
        <end position="224"/>
    </location>
</feature>
<evidence type="ECO:0000256" key="12">
    <source>
        <dbReference type="SAM" id="SignalP"/>
    </source>
</evidence>
<evidence type="ECO:0000259" key="17">
    <source>
        <dbReference type="Pfam" id="PF18404"/>
    </source>
</evidence>
<sequence length="1543" mass="174496">MDAPMKRIMHYMVVVVALLLSLGLSTTEAVRRNKPVIVSLDAKWACTSFILETSEFLAHVNPATFWKFVDEVSEREISIENLTEKEQYELALEIAGALLSPAQLNLLKLSLSIREFSATIEMYKQISKDRVLPEACDAVVDINGALSCKPAEIIQMIDNAKKEKPATYKIDHYYPASEENEPVAILYGELGTPSFKDFHKMLRQAAMDGSTAYILRHYTKPQNEAPKKTRLAGYGVELDIKSTEYKAQDDTKVEGEETAEDEDEDEEEDVEGFIFSKLKSLHPERKDDLAKLKSHLIESNLQMAPLKVWQLQDLSFQAAQTVLSSPKEEALTMLRSISQNFPTVARSLVRTQVPAQLKNEVKENQQSFENYHGIMPGDSAMFLNGLSLDLEVVDIFTIQDVLRDELYTMEGLWALGLRGDDFSAVLRQDLKQESMEYAIDIRHEAIHWLNDIEKDSQYRDFRTGVHEMLRPTMPGMIRNVRKNFYNIVFLLDPSEARSKDLMLLAETFYVHKAPTRIGLVLVVNTDPTVKGRNNAGVAALEAFNWISKNKNVHEGLTFLNELHASTDAGSNIEVKDIVKLLLTKYNLEDMDPIFGDDSEYDYNREFGMKFLEGTGLAHTPQALMNGLVIDENSMDKDSFEDAMLAKMMAATPEIQRAIYMGELVDSDNVVEFLMTRDHVLPRINKYILKTEGKYLDFSGSADEAARTDAIAFSSLSTRDMTVTMSEIQNYMTRKGDPFLRSVTIWVVGDLERAKGRELLAAAIKHMRTSNDIRLGVVHNPKKKGKAPSMLVRSIEAALATLSHQHCKLFINKLLKEENAAQVITGKMAPSELEVGGMDTAMFQSYLESMSDDFINIHQTFSTQVLGFTPGDIGVIVNGKVVGPLSVGEKFLEGDFALLETHTYKASASKIRSKVKYMKSVEENGDEIGSDLIMKISAICLQKEQTRTRQTVRHTGSEHSTLEIAAADAGAPAFDVVAIVDPASRAAQPLSHLLLVLQSALNANVHVLMNCRAMLSEMPVRSFFRYVLDAEPGFTASGERARGPLARFTELPHNVLLTLNMKVPESWLVASVRARHDLDNIRLEDTEAGVTGEYELEYLLLEGHCYDKTTSQPPRGLQFTLGTKANPVLFDTIVMANLGYFQLKAKPGAWMLRLRDGRSSDIYTISDHYGTDSPRNSSDVITLMDSFKSKIIKVRVQKQAGKENEDLLKEEGDDDSASIWSSISNTLSGEKKKEEEKDQTLNIFSIASGHLYERFLRLMVLSVMKHTNSNVKFWFLKNYLSPQFKESISYMANEYGFEYELVTYKWPRWLHQQTEKQRKIWGYKILFLDVLFPLNVKKIIFVDADQIVRADLQDLADLDLGGAPYGYTPFCDSRRDMDGFRFWKSGYWASHLGHRRYHISALYVIDLKRFRKIAAGDRLRGQYQGLSQDPNSLSNLDQDLPNNMIHQVAIKSLPQEWLWCETWCDDSSKKYAKTIDLCNNPKTKEPKLDSAKRIVPEWTEYDNEIATLLEKFHEEQGSSSKVNAILDEKSTASKQKPVHVHTDL</sequence>
<comment type="subcellular location">
    <subcellularLocation>
        <location evidence="2">Endoplasmic reticulum lumen</location>
    </subcellularLocation>
</comment>
<evidence type="ECO:0000256" key="1">
    <source>
        <dbReference type="ARBA" id="ARBA00001913"/>
    </source>
</evidence>
<feature type="signal peptide" evidence="12">
    <location>
        <begin position="1"/>
        <end position="29"/>
    </location>
</feature>
<dbReference type="InterPro" id="IPR040497">
    <property type="entry name" value="Glyco_transf_24"/>
</dbReference>
<dbReference type="InterPro" id="IPR040692">
    <property type="entry name" value="UGGT_TRXL_3"/>
</dbReference>
<name>A0ABM1EB42_PRICU</name>
<evidence type="ECO:0000256" key="4">
    <source>
        <dbReference type="ARBA" id="ARBA00006351"/>
    </source>
</evidence>
<feature type="chain" id="PRO_5047394081" evidence="12">
    <location>
        <begin position="30"/>
        <end position="1543"/>
    </location>
</feature>
<feature type="domain" description="Glucosyltransferase 24 catalytic" evidence="17">
    <location>
        <begin position="1240"/>
        <end position="1506"/>
    </location>
</feature>
<feature type="compositionally biased region" description="Acidic residues" evidence="11">
    <location>
        <begin position="256"/>
        <end position="269"/>
    </location>
</feature>
<comment type="cofactor">
    <cofactor evidence="1">
        <name>Ca(2+)</name>
        <dbReference type="ChEBI" id="CHEBI:29108"/>
    </cofactor>
</comment>
<dbReference type="Pfam" id="PF18402">
    <property type="entry name" value="Thioredoxin_14"/>
    <property type="match status" value="1"/>
</dbReference>
<dbReference type="InterPro" id="IPR029044">
    <property type="entry name" value="Nucleotide-diphossugar_trans"/>
</dbReference>
<dbReference type="RefSeq" id="XP_014669413.1">
    <property type="nucleotide sequence ID" value="XM_014813927.1"/>
</dbReference>
<dbReference type="Pfam" id="PF18400">
    <property type="entry name" value="Thioredoxin_12"/>
    <property type="match status" value="1"/>
</dbReference>
<comment type="function">
    <text evidence="9">Recognizes glycoproteins with minor folding defects. Reglucosylates single N-glycans near the misfolded part of the protein, thus providing quality control for protein folding in the endoplasmic reticulum. Reglucosylated proteins are recognized by calreticulin for recycling to the endoplasmic reticulum and refolding or degradation.</text>
</comment>
<dbReference type="GeneID" id="106810549"/>
<dbReference type="InterPro" id="IPR040693">
    <property type="entry name" value="UGGT_TRXL_1"/>
</dbReference>
<dbReference type="PANTHER" id="PTHR11226">
    <property type="entry name" value="UDP-GLUCOSE GLYCOPROTEIN:GLUCOSYLTRANSFERASE"/>
    <property type="match status" value="1"/>
</dbReference>
<dbReference type="Pfam" id="PF18401">
    <property type="entry name" value="Thioredoxin_13"/>
    <property type="match status" value="1"/>
</dbReference>
<evidence type="ECO:0000256" key="2">
    <source>
        <dbReference type="ARBA" id="ARBA00004319"/>
    </source>
</evidence>
<keyword evidence="8" id="KW-0325">Glycoprotein</keyword>
<dbReference type="InterPro" id="IPR040694">
    <property type="entry name" value="UGGT_TRXL_2"/>
</dbReference>
<evidence type="ECO:0000259" key="16">
    <source>
        <dbReference type="Pfam" id="PF18403"/>
    </source>
</evidence>
<accession>A0ABM1EB42</accession>
<dbReference type="CDD" id="cd06432">
    <property type="entry name" value="GT8_HUGT1_C_like"/>
    <property type="match status" value="1"/>
</dbReference>
<dbReference type="Pfam" id="PF18403">
    <property type="entry name" value="Thioredoxin_15"/>
    <property type="match status" value="1"/>
</dbReference>
<comment type="similarity">
    <text evidence="4">Belongs to the glycosyltransferase 8 family.</text>
</comment>
<dbReference type="Proteomes" id="UP000695022">
    <property type="component" value="Unplaced"/>
</dbReference>
<comment type="pathway">
    <text evidence="3">Protein modification; protein glycosylation.</text>
</comment>
<feature type="domain" description="UGGT thioredoxin-like" evidence="15">
    <location>
        <begin position="439"/>
        <end position="687"/>
    </location>
</feature>
<evidence type="ECO:0000259" key="13">
    <source>
        <dbReference type="Pfam" id="PF18400"/>
    </source>
</evidence>
<reference evidence="19" key="1">
    <citation type="submission" date="2025-08" db="UniProtKB">
        <authorList>
            <consortium name="RefSeq"/>
        </authorList>
    </citation>
    <scope>IDENTIFICATION</scope>
</reference>
<organism evidence="18 19">
    <name type="scientific">Priapulus caudatus</name>
    <name type="common">Priapulid worm</name>
    <dbReference type="NCBI Taxonomy" id="37621"/>
    <lineage>
        <taxon>Eukaryota</taxon>
        <taxon>Metazoa</taxon>
        <taxon>Ecdysozoa</taxon>
        <taxon>Scalidophora</taxon>
        <taxon>Priapulida</taxon>
        <taxon>Priapulimorpha</taxon>
        <taxon>Priapulimorphida</taxon>
        <taxon>Priapulidae</taxon>
        <taxon>Priapulus</taxon>
    </lineage>
</organism>
<feature type="domain" description="UDP-glucose:glycoprotein glucosyltransferase thioredoxin-like" evidence="16">
    <location>
        <begin position="729"/>
        <end position="938"/>
    </location>
</feature>
<evidence type="ECO:0000259" key="14">
    <source>
        <dbReference type="Pfam" id="PF18401"/>
    </source>
</evidence>
<evidence type="ECO:0000256" key="3">
    <source>
        <dbReference type="ARBA" id="ARBA00004922"/>
    </source>
</evidence>
<feature type="region of interest" description="Disordered" evidence="11">
    <location>
        <begin position="247"/>
        <end position="269"/>
    </location>
</feature>
<evidence type="ECO:0000259" key="15">
    <source>
        <dbReference type="Pfam" id="PF18402"/>
    </source>
</evidence>
<protein>
    <submittedName>
        <fullName evidence="19">UDP-glucose:glycoprotein glucosyltransferase 1-like</fullName>
    </submittedName>
</protein>
<comment type="catalytic activity">
    <reaction evidence="10">
        <text>N(4)-(alpha-D-Man-(1-&gt;2)-alpha-D-Man-(1-&gt;2)-alpha-D-Man-(1-&gt;3)-[alpha-D-Man-(1-&gt;2)-alpha-D-Man-(1-&gt;3)-[alpha-D-Man-(1-&gt;2)-alpha-D-Man-(1-&gt;6)]-alpha-D-Man-(1-&gt;6)]-beta-D-Man-(1-&gt;4)-beta-D-GlcNAc-(1-&gt;4)-beta-D-GlcNAc)-L-asparaginyl-[protein] (N-glucan mannose isomer 9A1,2,3B1,2,3) + UDP-alpha-D-glucose = N(4)-(alpha-D-Glc-(1-&gt;3)-alpha-D-Man-(1-&gt;2)-alpha-D-Man-(1-&gt;2)-alpha-D-Man-(1-&gt;3)-[alpha-D-Man-(1-&gt;2)-alpha-D-Man-(1-&gt;3)-[alpha-D-Man-(1-&gt;2)-alpha-D-Man-(1-&gt;6)]-alpha-D-Man-(1-&gt;6)]-beta-D-Man-(1-&gt;4)-beta-D-GlcNAc-(1-&gt;4)-beta-D-GlcNAc)-L-asparaginyl-[protein] + UDP + H(+)</text>
        <dbReference type="Rhea" id="RHEA:61304"/>
        <dbReference type="Rhea" id="RHEA-COMP:14356"/>
        <dbReference type="Rhea" id="RHEA-COMP:14357"/>
        <dbReference type="ChEBI" id="CHEBI:15378"/>
        <dbReference type="ChEBI" id="CHEBI:58223"/>
        <dbReference type="ChEBI" id="CHEBI:58885"/>
        <dbReference type="ChEBI" id="CHEBI:59080"/>
        <dbReference type="ChEBI" id="CHEBI:139493"/>
    </reaction>
</comment>
<proteinExistence type="inferred from homology"/>
<evidence type="ECO:0000313" key="18">
    <source>
        <dbReference type="Proteomes" id="UP000695022"/>
    </source>
</evidence>
<dbReference type="Pfam" id="PF06427">
    <property type="entry name" value="UDP-g_GGTase"/>
    <property type="match status" value="1"/>
</dbReference>
<evidence type="ECO:0000256" key="9">
    <source>
        <dbReference type="ARBA" id="ARBA00045874"/>
    </source>
</evidence>
<dbReference type="Gene3D" id="3.90.550.10">
    <property type="entry name" value="Spore Coat Polysaccharide Biosynthesis Protein SpsA, Chain A"/>
    <property type="match status" value="1"/>
</dbReference>
<keyword evidence="5" id="KW-0808">Transferase</keyword>
<evidence type="ECO:0000256" key="10">
    <source>
        <dbReference type="ARBA" id="ARBA00048456"/>
    </source>
</evidence>
<dbReference type="Pfam" id="PF18404">
    <property type="entry name" value="Glyco_transf_24"/>
    <property type="match status" value="1"/>
</dbReference>
<evidence type="ECO:0000256" key="11">
    <source>
        <dbReference type="SAM" id="MobiDB-lite"/>
    </source>
</evidence>
<dbReference type="InterPro" id="IPR009448">
    <property type="entry name" value="UDP-g_GGtrans"/>
</dbReference>